<feature type="region of interest" description="Disordered" evidence="4">
    <location>
        <begin position="1691"/>
        <end position="1775"/>
    </location>
</feature>
<feature type="compositionally biased region" description="Low complexity" evidence="4">
    <location>
        <begin position="1020"/>
        <end position="1036"/>
    </location>
</feature>
<feature type="transmembrane region" description="Helical" evidence="5">
    <location>
        <begin position="1506"/>
        <end position="1528"/>
    </location>
</feature>
<evidence type="ECO:0000313" key="7">
    <source>
        <dbReference type="Proteomes" id="UP001172159"/>
    </source>
</evidence>
<evidence type="ECO:0000256" key="5">
    <source>
        <dbReference type="SAM" id="Phobius"/>
    </source>
</evidence>
<feature type="repeat" description="ANK" evidence="3">
    <location>
        <begin position="34"/>
        <end position="66"/>
    </location>
</feature>
<dbReference type="EMBL" id="JAUKTV010000001">
    <property type="protein sequence ID" value="KAK0748858.1"/>
    <property type="molecule type" value="Genomic_DNA"/>
</dbReference>
<gene>
    <name evidence="6" type="ORF">B0T21DRAFT_29402</name>
</gene>
<evidence type="ECO:0000256" key="1">
    <source>
        <dbReference type="ARBA" id="ARBA00022737"/>
    </source>
</evidence>
<feature type="repeat" description="ANK" evidence="3">
    <location>
        <begin position="677"/>
        <end position="709"/>
    </location>
</feature>
<dbReference type="SMART" id="SM00248">
    <property type="entry name" value="ANK"/>
    <property type="match status" value="19"/>
</dbReference>
<dbReference type="PANTHER" id="PTHR24166">
    <property type="entry name" value="ROLLING PEBBLES, ISOFORM B"/>
    <property type="match status" value="1"/>
</dbReference>
<dbReference type="GO" id="GO:0016020">
    <property type="term" value="C:membrane"/>
    <property type="evidence" value="ECO:0007669"/>
    <property type="project" value="InterPro"/>
</dbReference>
<feature type="region of interest" description="Disordered" evidence="4">
    <location>
        <begin position="771"/>
        <end position="797"/>
    </location>
</feature>
<dbReference type="InterPro" id="IPR002523">
    <property type="entry name" value="MgTranspt_CorA/ZnTranspt_ZntB"/>
</dbReference>
<dbReference type="PRINTS" id="PR01415">
    <property type="entry name" value="ANKYRIN"/>
</dbReference>
<keyword evidence="7" id="KW-1185">Reference proteome</keyword>
<dbReference type="Pfam" id="PF01544">
    <property type="entry name" value="CorA"/>
    <property type="match status" value="1"/>
</dbReference>
<dbReference type="SUPFAM" id="SSF48403">
    <property type="entry name" value="Ankyrin repeat"/>
    <property type="match status" value="3"/>
</dbReference>
<dbReference type="PANTHER" id="PTHR24166:SF48">
    <property type="entry name" value="PROTEIN VAPYRIN"/>
    <property type="match status" value="1"/>
</dbReference>
<dbReference type="Gene3D" id="1.20.58.340">
    <property type="entry name" value="Magnesium transport protein CorA, transmembrane region"/>
    <property type="match status" value="1"/>
</dbReference>
<feature type="repeat" description="ANK" evidence="3">
    <location>
        <begin position="133"/>
        <end position="165"/>
    </location>
</feature>
<keyword evidence="2 3" id="KW-0040">ANK repeat</keyword>
<feature type="repeat" description="ANK" evidence="3">
    <location>
        <begin position="305"/>
        <end position="338"/>
    </location>
</feature>
<accession>A0AA40K7I6</accession>
<dbReference type="Pfam" id="PF12796">
    <property type="entry name" value="Ank_2"/>
    <property type="match status" value="5"/>
</dbReference>
<dbReference type="Pfam" id="PF13637">
    <property type="entry name" value="Ank_4"/>
    <property type="match status" value="1"/>
</dbReference>
<feature type="repeat" description="ANK" evidence="3">
    <location>
        <begin position="339"/>
        <end position="371"/>
    </location>
</feature>
<feature type="repeat" description="ANK" evidence="3">
    <location>
        <begin position="644"/>
        <end position="676"/>
    </location>
</feature>
<organism evidence="6 7">
    <name type="scientific">Apiosordaria backusii</name>
    <dbReference type="NCBI Taxonomy" id="314023"/>
    <lineage>
        <taxon>Eukaryota</taxon>
        <taxon>Fungi</taxon>
        <taxon>Dikarya</taxon>
        <taxon>Ascomycota</taxon>
        <taxon>Pezizomycotina</taxon>
        <taxon>Sordariomycetes</taxon>
        <taxon>Sordariomycetidae</taxon>
        <taxon>Sordariales</taxon>
        <taxon>Lasiosphaeriaceae</taxon>
        <taxon>Apiosordaria</taxon>
    </lineage>
</organism>
<dbReference type="Pfam" id="PF00023">
    <property type="entry name" value="Ank"/>
    <property type="match status" value="2"/>
</dbReference>
<reference evidence="6" key="1">
    <citation type="submission" date="2023-06" db="EMBL/GenBank/DDBJ databases">
        <title>Genome-scale phylogeny and comparative genomics of the fungal order Sordariales.</title>
        <authorList>
            <consortium name="Lawrence Berkeley National Laboratory"/>
            <person name="Hensen N."/>
            <person name="Bonometti L."/>
            <person name="Westerberg I."/>
            <person name="Brannstrom I.O."/>
            <person name="Guillou S."/>
            <person name="Cros-Aarteil S."/>
            <person name="Calhoun S."/>
            <person name="Haridas S."/>
            <person name="Kuo A."/>
            <person name="Mondo S."/>
            <person name="Pangilinan J."/>
            <person name="Riley R."/>
            <person name="Labutti K."/>
            <person name="Andreopoulos B."/>
            <person name="Lipzen A."/>
            <person name="Chen C."/>
            <person name="Yanf M."/>
            <person name="Daum C."/>
            <person name="Ng V."/>
            <person name="Clum A."/>
            <person name="Steindorff A."/>
            <person name="Ohm R."/>
            <person name="Martin F."/>
            <person name="Silar P."/>
            <person name="Natvig D."/>
            <person name="Lalanne C."/>
            <person name="Gautier V."/>
            <person name="Ament-Velasquez S.L."/>
            <person name="Kruys A."/>
            <person name="Hutchinson M.I."/>
            <person name="Powell A.J."/>
            <person name="Barry K."/>
            <person name="Miller A.N."/>
            <person name="Grigoriev I.V."/>
            <person name="Debuchy R."/>
            <person name="Gladieux P."/>
            <person name="Thoren M.H."/>
            <person name="Johannesson H."/>
        </authorList>
    </citation>
    <scope>NUCLEOTIDE SEQUENCE</scope>
    <source>
        <strain evidence="6">CBS 540.89</strain>
    </source>
</reference>
<feature type="repeat" description="ANK" evidence="3">
    <location>
        <begin position="8"/>
        <end position="32"/>
    </location>
</feature>
<proteinExistence type="predicted"/>
<feature type="transmembrane region" description="Helical" evidence="5">
    <location>
        <begin position="1540"/>
        <end position="1566"/>
    </location>
</feature>
<feature type="repeat" description="ANK" evidence="3">
    <location>
        <begin position="200"/>
        <end position="232"/>
    </location>
</feature>
<name>A0AA40K7I6_9PEZI</name>
<keyword evidence="5" id="KW-1133">Transmembrane helix</keyword>
<comment type="caution">
    <text evidence="6">The sequence shown here is derived from an EMBL/GenBank/DDBJ whole genome shotgun (WGS) entry which is preliminary data.</text>
</comment>
<dbReference type="PROSITE" id="PS50297">
    <property type="entry name" value="ANK_REP_REGION"/>
    <property type="match status" value="11"/>
</dbReference>
<feature type="repeat" description="ANK" evidence="3">
    <location>
        <begin position="405"/>
        <end position="437"/>
    </location>
</feature>
<feature type="repeat" description="ANK" evidence="3">
    <location>
        <begin position="439"/>
        <end position="471"/>
    </location>
</feature>
<feature type="repeat" description="ANK" evidence="3">
    <location>
        <begin position="803"/>
        <end position="835"/>
    </location>
</feature>
<evidence type="ECO:0000256" key="4">
    <source>
        <dbReference type="SAM" id="MobiDB-lite"/>
    </source>
</evidence>
<dbReference type="GO" id="GO:0046873">
    <property type="term" value="F:metal ion transmembrane transporter activity"/>
    <property type="evidence" value="ECO:0007669"/>
    <property type="project" value="InterPro"/>
</dbReference>
<feature type="repeat" description="ANK" evidence="3">
    <location>
        <begin position="233"/>
        <end position="259"/>
    </location>
</feature>
<dbReference type="InterPro" id="IPR050889">
    <property type="entry name" value="Dendritic_Spine_Reg/Scaffold"/>
</dbReference>
<feature type="compositionally biased region" description="Basic and acidic residues" evidence="4">
    <location>
        <begin position="1691"/>
        <end position="1700"/>
    </location>
</feature>
<feature type="repeat" description="ANK" evidence="3">
    <location>
        <begin position="100"/>
        <end position="132"/>
    </location>
</feature>
<keyword evidence="5" id="KW-0812">Transmembrane</keyword>
<evidence type="ECO:0000256" key="2">
    <source>
        <dbReference type="ARBA" id="ARBA00023043"/>
    </source>
</evidence>
<evidence type="ECO:0000313" key="6">
    <source>
        <dbReference type="EMBL" id="KAK0748858.1"/>
    </source>
</evidence>
<keyword evidence="5" id="KW-0472">Membrane</keyword>
<sequence>MEMEFIAAARQGRLEEVNRLLESGVDVNAKDSFHGQTAISWAAERGHLEVVQTLYRHGASIDIRDKYDHTPVYWAIRHDRHDILSFFLADEKNTSHKYHNGRTFLFVAAGFGSVEDVQLFLKAGLDPNTRDNEGLTPLMFAVQQSRKDNVTALLEAGADPLLEDNEHRNALFYVFGTTDYALAEMLLAKVDGSCIDGKAPGARPLIEAAKIGDVKMIRLLLYRKADPQLPDEDDMTPLYWAAKKGHVDAVCLLIDAGADPYKLCLQSVPSEDRSLAAFVIAATNDIKKWQEFANTKPDLTAKDSDGKTSLHLAVTHGISATAIEWMISAGYEVDARDVMGRTPLILASRYGRASTVDTLLRNHADAKLVDTDYDETPLMWAAEHGHDEVVKRLCPESDINARGWRGRTAILFAAINGSVGSVEALINAGANLKVFDEDYGQSPLSWAAENNHLGAVQALIKAGADLYSVESHGREPVAFALGNKEIVQAFIEQPNESRDPGEEPTPRVRMAELVLRYRWENSQEPHEVSSFILNNEDYLKAKDHHSRNLVSWAAQGGKYEVMQKLCEKDLDLNLRDMTGRTPLSWAAGSGVEPVVQLLLGKPDIDKAADNDGCTLLHWAVHSGNPDTVKRLLEQEIPLDSKDKAGRTPLSWAAAEGHRHLTGLLLSQKAAKDSEDREKRTALSWAAESGHDECVRLLLEKGASVKTKDSNDRSPLSWAAEGGHDNCVQLLLSKGADPDSKDTNRKTPLSWAAENGHLGVVKTLLALRGVKARSGDNGENRSKKDARVPDGKRAGVEVNSRDNKLRTPLWYAAKNHHLTVFETLLLYGATPDTRDIDDKTLIEVLVEKIQGIQGPATQTWKAMLEKLKSSGSLWREPRPDAASVDKEFSATVVYVSKSDELDIDHRMPSVESLLQGEHLLSPHGATCAWMHLPANNMRWVEALMAKRYEVCGENESWKSDVVLKPRFWVQQQHKSQEGPYHARFMRPACHPIVIRERWGTTKLSQEVKPKESKPKKESKTPKSSSIQQEGQSSNESGQPKKSESKQEEPDSTDVKTKREKNEPKSPEAGQEGSNSTRGLVLFMPYLHWELQAQQNKLKDIMETKKSLHREDNGESLHRDRVKEELAKGPDEICGTEKLYWRYLDEEHPLHARRTLDQFYYHTLTDTKKRDEDQAVIRYYKDRNKKKALEEQPVLTMVDQLWMWVLPACGKSPETIITAFPQRSNRMSTNTSKSTTSLVSNIIDRSRELPEKSAGELAQVIAAECSRIYFDNTSSRSELIQFLEIYTTSIGEITERETVRFDEFQANIRKNSEKSMEVASDGEPEGAVNEDPAVLKALLNVENDIEDLRQIKDIREELNIMSSVFHAQKRVLQAMDHVLREPKDRRNGHDGGRNMKRTNSFPLTMASPFGIMDSGVEDRNDQWMYHSPMLEVVNQNIDEVVRLDRFAERALQAIQQLLDLKHQQANLIEEKMTRKLTAGIFEINEKTADLTKGIFQINDKTDKQGNTIMYFTVATIIFLPLSFMASFLTIEVDEFPRGESGHLSLGFVLIIIFTVSVAVIVPSVFAAFNLDRVHRTIKKRITPGSSAMNSIVAVSVGVIIPTLTAAFGLFNKNSAVTNSSPNAWRRWSPKRWWLDRQARLKRHDEEHGRDIAGNGSSGPQVHVPAVNREGGGIDQEADQAPGVVTEISLAHLDGADGKRETQKTASQVTTELKVGEDKVQSVAPSENGGGNDHNGARESLDRVRASVDSSTANEAAGGSLRARAPDVGPILETREGV</sequence>
<feature type="compositionally biased region" description="Basic and acidic residues" evidence="4">
    <location>
        <begin position="999"/>
        <end position="1019"/>
    </location>
</feature>
<dbReference type="Gene3D" id="1.25.40.20">
    <property type="entry name" value="Ankyrin repeat-containing domain"/>
    <property type="match status" value="6"/>
</dbReference>
<feature type="transmembrane region" description="Helical" evidence="5">
    <location>
        <begin position="1586"/>
        <end position="1608"/>
    </location>
</feature>
<dbReference type="Proteomes" id="UP001172159">
    <property type="component" value="Unassembled WGS sequence"/>
</dbReference>
<feature type="compositionally biased region" description="Basic and acidic residues" evidence="4">
    <location>
        <begin position="1037"/>
        <end position="1064"/>
    </location>
</feature>
<feature type="repeat" description="ANK" evidence="3">
    <location>
        <begin position="710"/>
        <end position="742"/>
    </location>
</feature>
<dbReference type="PROSITE" id="PS50088">
    <property type="entry name" value="ANK_REPEAT"/>
    <property type="match status" value="15"/>
</dbReference>
<evidence type="ECO:0000256" key="3">
    <source>
        <dbReference type="PROSITE-ProRule" id="PRU00023"/>
    </source>
</evidence>
<feature type="compositionally biased region" description="Basic and acidic residues" evidence="4">
    <location>
        <begin position="772"/>
        <end position="797"/>
    </location>
</feature>
<keyword evidence="1" id="KW-0677">Repeat</keyword>
<feature type="compositionally biased region" description="Basic and acidic residues" evidence="4">
    <location>
        <begin position="1732"/>
        <end position="1743"/>
    </location>
</feature>
<dbReference type="InterPro" id="IPR002110">
    <property type="entry name" value="Ankyrin_rpt"/>
</dbReference>
<dbReference type="InterPro" id="IPR036770">
    <property type="entry name" value="Ankyrin_rpt-contain_sf"/>
</dbReference>
<protein>
    <submittedName>
        <fullName evidence="6">Ankyrin repeat-containing domain protein</fullName>
    </submittedName>
</protein>
<feature type="repeat" description="ANK" evidence="3">
    <location>
        <begin position="611"/>
        <end position="643"/>
    </location>
</feature>
<feature type="region of interest" description="Disordered" evidence="4">
    <location>
        <begin position="999"/>
        <end position="1075"/>
    </location>
</feature>